<feature type="transmembrane region" description="Helical" evidence="7">
    <location>
        <begin position="137"/>
        <end position="156"/>
    </location>
</feature>
<keyword evidence="4 7" id="KW-0732">Signal</keyword>
<feature type="transmembrane region" description="Helical" evidence="7">
    <location>
        <begin position="234"/>
        <end position="257"/>
    </location>
</feature>
<dbReference type="Pfam" id="PF04080">
    <property type="entry name" value="Per1"/>
    <property type="match status" value="1"/>
</dbReference>
<protein>
    <recommendedName>
        <fullName evidence="7">Post-GPI attachment to proteins factor 3</fullName>
    </recommendedName>
</protein>
<evidence type="ECO:0000256" key="2">
    <source>
        <dbReference type="ARBA" id="ARBA00022502"/>
    </source>
</evidence>
<dbReference type="EMBL" id="OZ037946">
    <property type="protein sequence ID" value="CAL1703246.1"/>
    <property type="molecule type" value="Genomic_DNA"/>
</dbReference>
<feature type="chain" id="PRO_5044966469" description="Post-GPI attachment to proteins factor 3" evidence="7">
    <location>
        <begin position="24"/>
        <end position="342"/>
    </location>
</feature>
<keyword evidence="6 7" id="KW-0472">Membrane</keyword>
<comment type="caution">
    <text evidence="7">Lacks conserved residue(s) required for the propagation of feature annotation.</text>
</comment>
<dbReference type="PANTHER" id="PTHR13148">
    <property type="entry name" value="PER1-RELATED"/>
    <property type="match status" value="1"/>
</dbReference>
<gene>
    <name evidence="8" type="ORF">GFSPODELE1_LOCUS4478</name>
</gene>
<evidence type="ECO:0000256" key="5">
    <source>
        <dbReference type="ARBA" id="ARBA00022989"/>
    </source>
</evidence>
<keyword evidence="7" id="KW-0256">Endoplasmic reticulum</keyword>
<keyword evidence="3 7" id="KW-0812">Transmembrane</keyword>
<keyword evidence="9" id="KW-1185">Reference proteome</keyword>
<name>A0ABP1D5U0_9APHY</name>
<evidence type="ECO:0000256" key="6">
    <source>
        <dbReference type="ARBA" id="ARBA00023136"/>
    </source>
</evidence>
<feature type="transmembrane region" description="Helical" evidence="7">
    <location>
        <begin position="168"/>
        <end position="187"/>
    </location>
</feature>
<keyword evidence="2 7" id="KW-0337">GPI-anchor biosynthesis</keyword>
<keyword evidence="5 7" id="KW-1133">Transmembrane helix</keyword>
<feature type="transmembrane region" description="Helical" evidence="7">
    <location>
        <begin position="208"/>
        <end position="228"/>
    </location>
</feature>
<comment type="similarity">
    <text evidence="7">Belongs to the PGAP3 family.</text>
</comment>
<proteinExistence type="inferred from homology"/>
<evidence type="ECO:0000313" key="9">
    <source>
        <dbReference type="Proteomes" id="UP001497453"/>
    </source>
</evidence>
<evidence type="ECO:0000256" key="7">
    <source>
        <dbReference type="RuleBase" id="RU365066"/>
    </source>
</evidence>
<evidence type="ECO:0000313" key="8">
    <source>
        <dbReference type="EMBL" id="CAL1703246.1"/>
    </source>
</evidence>
<feature type="signal peptide" evidence="7">
    <location>
        <begin position="1"/>
        <end position="23"/>
    </location>
</feature>
<dbReference type="InterPro" id="IPR007217">
    <property type="entry name" value="Per1-like"/>
</dbReference>
<comment type="subcellular location">
    <subcellularLocation>
        <location evidence="1">Endomembrane system</location>
        <topology evidence="1">Multi-pass membrane protein</topology>
    </subcellularLocation>
    <subcellularLocation>
        <location evidence="7">Endoplasmic reticulum membrane</location>
        <topology evidence="7">Multi-pass membrane protein</topology>
    </subcellularLocation>
</comment>
<organism evidence="8 9">
    <name type="scientific">Somion occarium</name>
    <dbReference type="NCBI Taxonomy" id="3059160"/>
    <lineage>
        <taxon>Eukaryota</taxon>
        <taxon>Fungi</taxon>
        <taxon>Dikarya</taxon>
        <taxon>Basidiomycota</taxon>
        <taxon>Agaricomycotina</taxon>
        <taxon>Agaricomycetes</taxon>
        <taxon>Polyporales</taxon>
        <taxon>Cerrenaceae</taxon>
        <taxon>Somion</taxon>
    </lineage>
</organism>
<dbReference type="Proteomes" id="UP001497453">
    <property type="component" value="Chromosome 3"/>
</dbReference>
<dbReference type="PANTHER" id="PTHR13148:SF0">
    <property type="entry name" value="POST-GPI ATTACHMENT TO PROTEINS FACTOR 3"/>
    <property type="match status" value="1"/>
</dbReference>
<comment type="function">
    <text evidence="7">Involved in the lipid remodeling steps of GPI-anchor maturation.</text>
</comment>
<reference evidence="9" key="1">
    <citation type="submission" date="2024-04" db="EMBL/GenBank/DDBJ databases">
        <authorList>
            <person name="Shaw F."/>
            <person name="Minotto A."/>
        </authorList>
    </citation>
    <scope>NUCLEOTIDE SEQUENCE [LARGE SCALE GENOMIC DNA]</scope>
</reference>
<evidence type="ECO:0000256" key="1">
    <source>
        <dbReference type="ARBA" id="ARBA00004127"/>
    </source>
</evidence>
<sequence>MSIGRFTQCWLFVILFAATAAYASSGDRADIYTSCVSLCSKRFCGESSPNQLSLLLRLTRWTCTDECRYGCMHLITDQAIEQGTKIHQYHGKWPFWRFAGMQEPASVAFSLFNLVYHVKGFTEIQARVPDGHPMKRYYLGFALVSINAWIWSSVFHTRDLPTTEKLDYFSAAAAILYAIYYTVVRLFHLYRDDRDRLTNLESQPRIIYKLWTAICVTLFIGHVSYLTLLPRFDYTYNMAFNLIIGMMHNLLWLLYSLPSSVQLIRRFPSRPRSYRPTYANKPGIFVLLMTAATSLELLDFPPVLRIIDAHSLWHLATAPIAALWYEFLIEDSLDDGWRGQRK</sequence>
<accession>A0ABP1D5U0</accession>
<evidence type="ECO:0000256" key="4">
    <source>
        <dbReference type="ARBA" id="ARBA00022729"/>
    </source>
</evidence>
<evidence type="ECO:0000256" key="3">
    <source>
        <dbReference type="ARBA" id="ARBA00022692"/>
    </source>
</evidence>